<dbReference type="EMBL" id="VYSA01000003">
    <property type="protein sequence ID" value="KAA9106444.1"/>
    <property type="molecule type" value="Genomic_DNA"/>
</dbReference>
<dbReference type="Proteomes" id="UP000325827">
    <property type="component" value="Unassembled WGS sequence"/>
</dbReference>
<dbReference type="InterPro" id="IPR029056">
    <property type="entry name" value="Ribokinase-like"/>
</dbReference>
<evidence type="ECO:0000313" key="1">
    <source>
        <dbReference type="EMBL" id="KAA9106444.1"/>
    </source>
</evidence>
<reference evidence="2" key="1">
    <citation type="submission" date="2019-09" db="EMBL/GenBank/DDBJ databases">
        <title>Mumia zhuanghuii sp. nov. isolated from the intestinal contents of plateau pika (Ochotona curzoniae) in the Qinghai-Tibet plateau of China.</title>
        <authorList>
            <person name="Tian Z."/>
        </authorList>
    </citation>
    <scope>NUCLEOTIDE SEQUENCE [LARGE SCALE GENOMIC DNA]</scope>
    <source>
        <strain evidence="2">JCM 30598</strain>
    </source>
</reference>
<dbReference type="OrthoDB" id="2813007at2"/>
<dbReference type="AlphaFoldDB" id="A0A5J5IZX5"/>
<keyword evidence="2" id="KW-1185">Reference proteome</keyword>
<comment type="caution">
    <text evidence="1">The sequence shown here is derived from an EMBL/GenBank/DDBJ whole genome shotgun (WGS) entry which is preliminary data.</text>
</comment>
<proteinExistence type="predicted"/>
<accession>A0A5J5IZX5</accession>
<organism evidence="1 2">
    <name type="scientific">Microbacterium rhizomatis</name>
    <dbReference type="NCBI Taxonomy" id="1631477"/>
    <lineage>
        <taxon>Bacteria</taxon>
        <taxon>Bacillati</taxon>
        <taxon>Actinomycetota</taxon>
        <taxon>Actinomycetes</taxon>
        <taxon>Micrococcales</taxon>
        <taxon>Microbacteriaceae</taxon>
        <taxon>Microbacterium</taxon>
    </lineage>
</organism>
<protein>
    <submittedName>
        <fullName evidence="1">Uncharacterized protein</fullName>
    </submittedName>
</protein>
<sequence length="177" mass="18137">MSAELLLGLGGTVDDEIAWDAAVLEGVARYDGIRAPELDASAPDEAAEALARVRPLIPAPTLVVHTKHWALAHGAGAGRWRDALEGASAMAATRFRVGDALTADEYEATIALPRQGAAVAFARALERRLGDDVAVVPSYFLDVAAPTTIGLGDSFVGGFIASLARADASATAVGTAS</sequence>
<evidence type="ECO:0000313" key="2">
    <source>
        <dbReference type="Proteomes" id="UP000325827"/>
    </source>
</evidence>
<dbReference type="RefSeq" id="WP_150449786.1">
    <property type="nucleotide sequence ID" value="NZ_VYSA01000003.1"/>
</dbReference>
<name>A0A5J5IZX5_9MICO</name>
<dbReference type="Gene3D" id="3.40.1190.20">
    <property type="match status" value="1"/>
</dbReference>
<dbReference type="SUPFAM" id="SSF53613">
    <property type="entry name" value="Ribokinase-like"/>
    <property type="match status" value="1"/>
</dbReference>
<gene>
    <name evidence="1" type="ORF">F6B43_14960</name>
</gene>